<dbReference type="AlphaFoldDB" id="A0AAD9UX26"/>
<name>A0AAD9UX26_ACRCE</name>
<evidence type="ECO:0000256" key="1">
    <source>
        <dbReference type="SAM" id="SignalP"/>
    </source>
</evidence>
<sequence length="195" mass="21657">MAVVLHVSLLFMFLLHPCISANCGPLNKDIKVLKEQDYWYFEHPKPIGSCKHFKPEGSKADSFTLVFLPGEVVAPATEPPITKLQFQCDRSATWNSSSDGEVPFQPKVSLSPDGDNCRVSRILHDCHNQFFPGMFLYCVVGALIRKGQGKTGKDVIPHAQFLSDLPGLIADGFSFTLAKITCSQMSTTQQKYDEM</sequence>
<reference evidence="2" key="1">
    <citation type="journal article" date="2023" name="G3 (Bethesda)">
        <title>Whole genome assembly and annotation of the endangered Caribbean coral Acropora cervicornis.</title>
        <authorList>
            <person name="Selwyn J.D."/>
            <person name="Vollmer S.V."/>
        </authorList>
    </citation>
    <scope>NUCLEOTIDE SEQUENCE</scope>
    <source>
        <strain evidence="2">K2</strain>
    </source>
</reference>
<evidence type="ECO:0000313" key="3">
    <source>
        <dbReference type="Proteomes" id="UP001249851"/>
    </source>
</evidence>
<keyword evidence="1" id="KW-0732">Signal</keyword>
<keyword evidence="3" id="KW-1185">Reference proteome</keyword>
<feature type="chain" id="PRO_5042074045" evidence="1">
    <location>
        <begin position="21"/>
        <end position="195"/>
    </location>
</feature>
<dbReference type="EMBL" id="JARQWQ010000082">
    <property type="protein sequence ID" value="KAK2552857.1"/>
    <property type="molecule type" value="Genomic_DNA"/>
</dbReference>
<gene>
    <name evidence="2" type="ORF">P5673_025803</name>
</gene>
<proteinExistence type="predicted"/>
<dbReference type="Proteomes" id="UP001249851">
    <property type="component" value="Unassembled WGS sequence"/>
</dbReference>
<evidence type="ECO:0000313" key="2">
    <source>
        <dbReference type="EMBL" id="KAK2552857.1"/>
    </source>
</evidence>
<organism evidence="2 3">
    <name type="scientific">Acropora cervicornis</name>
    <name type="common">Staghorn coral</name>
    <dbReference type="NCBI Taxonomy" id="6130"/>
    <lineage>
        <taxon>Eukaryota</taxon>
        <taxon>Metazoa</taxon>
        <taxon>Cnidaria</taxon>
        <taxon>Anthozoa</taxon>
        <taxon>Hexacorallia</taxon>
        <taxon>Scleractinia</taxon>
        <taxon>Astrocoeniina</taxon>
        <taxon>Acroporidae</taxon>
        <taxon>Acropora</taxon>
    </lineage>
</organism>
<feature type="signal peptide" evidence="1">
    <location>
        <begin position="1"/>
        <end position="20"/>
    </location>
</feature>
<reference evidence="2" key="2">
    <citation type="journal article" date="2023" name="Science">
        <title>Genomic signatures of disease resistance in endangered staghorn corals.</title>
        <authorList>
            <person name="Vollmer S.V."/>
            <person name="Selwyn J.D."/>
            <person name="Despard B.A."/>
            <person name="Roesel C.L."/>
        </authorList>
    </citation>
    <scope>NUCLEOTIDE SEQUENCE</scope>
    <source>
        <strain evidence="2">K2</strain>
    </source>
</reference>
<comment type="caution">
    <text evidence="2">The sequence shown here is derived from an EMBL/GenBank/DDBJ whole genome shotgun (WGS) entry which is preliminary data.</text>
</comment>
<protein>
    <submittedName>
        <fullName evidence="2">Uncharacterized protein</fullName>
    </submittedName>
</protein>
<accession>A0AAD9UX26</accession>